<accession>A0A382TIG0</accession>
<dbReference type="SUPFAM" id="SSF53335">
    <property type="entry name" value="S-adenosyl-L-methionine-dependent methyltransferases"/>
    <property type="match status" value="1"/>
</dbReference>
<dbReference type="Pfam" id="PF13489">
    <property type="entry name" value="Methyltransf_23"/>
    <property type="match status" value="1"/>
</dbReference>
<proteinExistence type="predicted"/>
<dbReference type="EMBL" id="UINC01136440">
    <property type="protein sequence ID" value="SVD21211.1"/>
    <property type="molecule type" value="Genomic_DNA"/>
</dbReference>
<reference evidence="2" key="1">
    <citation type="submission" date="2018-05" db="EMBL/GenBank/DDBJ databases">
        <authorList>
            <person name="Lanie J.A."/>
            <person name="Ng W.-L."/>
            <person name="Kazmierczak K.M."/>
            <person name="Andrzejewski T.M."/>
            <person name="Davidsen T.M."/>
            <person name="Wayne K.J."/>
            <person name="Tettelin H."/>
            <person name="Glass J.I."/>
            <person name="Rusch D."/>
            <person name="Podicherti R."/>
            <person name="Tsui H.-C.T."/>
            <person name="Winkler M.E."/>
        </authorList>
    </citation>
    <scope>NUCLEOTIDE SEQUENCE</scope>
</reference>
<feature type="non-terminal residue" evidence="2">
    <location>
        <position position="286"/>
    </location>
</feature>
<evidence type="ECO:0000259" key="1">
    <source>
        <dbReference type="Pfam" id="PF08421"/>
    </source>
</evidence>
<evidence type="ECO:0000313" key="2">
    <source>
        <dbReference type="EMBL" id="SVD21211.1"/>
    </source>
</evidence>
<dbReference type="PANTHER" id="PTHR43861">
    <property type="entry name" value="TRANS-ACONITATE 2-METHYLTRANSFERASE-RELATED"/>
    <property type="match status" value="1"/>
</dbReference>
<dbReference type="CDD" id="cd02440">
    <property type="entry name" value="AdoMet_MTases"/>
    <property type="match status" value="1"/>
</dbReference>
<dbReference type="AlphaFoldDB" id="A0A382TIG0"/>
<dbReference type="Gene3D" id="3.40.50.150">
    <property type="entry name" value="Vaccinia Virus protein VP39"/>
    <property type="match status" value="1"/>
</dbReference>
<protein>
    <recommendedName>
        <fullName evidence="1">Methyltransferase putative zinc binding domain-containing protein</fullName>
    </recommendedName>
</protein>
<dbReference type="Gene3D" id="6.20.50.110">
    <property type="entry name" value="Methyltransferase, zinc-binding domain"/>
    <property type="match status" value="1"/>
</dbReference>
<dbReference type="PANTHER" id="PTHR43861:SF5">
    <property type="entry name" value="BLL5978 PROTEIN"/>
    <property type="match status" value="1"/>
</dbReference>
<name>A0A382TIG0_9ZZZZ</name>
<dbReference type="InterPro" id="IPR029063">
    <property type="entry name" value="SAM-dependent_MTases_sf"/>
</dbReference>
<dbReference type="InterPro" id="IPR038576">
    <property type="entry name" value="Methyltransf_Zn-bd_dom_put_sf"/>
</dbReference>
<sequence>MKEIFETIDRCRICGTYDLVEILNLGEQPPANSLYEKSGRKPQNVPLRLMFCEKCSTVQLGEDVDPEYLFGEYLWVTGTSGTALKYSEKFTKKALKYTNNKKSFIVEVASNDGTFLKQFQNSGCKVLGVDPAKNISEIASKNGIPTHVDFFTRDLAKKLLSKHQSADIVYARNVITHVKEIHSVIDGIKTFMDDDGVGIIEFHNASLLLEQLQYDYIYHEHLFYYTLTSIEYLLNKHSLYIFDTMESPISGGSWVVYFTKEQRNKTEAYENAQRLDALQHDSQYKK</sequence>
<dbReference type="Pfam" id="PF08421">
    <property type="entry name" value="Methyltransf_13"/>
    <property type="match status" value="1"/>
</dbReference>
<gene>
    <name evidence="2" type="ORF">METZ01_LOCUS374065</name>
</gene>
<organism evidence="2">
    <name type="scientific">marine metagenome</name>
    <dbReference type="NCBI Taxonomy" id="408172"/>
    <lineage>
        <taxon>unclassified sequences</taxon>
        <taxon>metagenomes</taxon>
        <taxon>ecological metagenomes</taxon>
    </lineage>
</organism>
<feature type="domain" description="Methyltransferase putative zinc binding" evidence="1">
    <location>
        <begin position="11"/>
        <end position="70"/>
    </location>
</feature>
<dbReference type="InterPro" id="IPR013630">
    <property type="entry name" value="Methyltransf_Zn-bd_dom_put"/>
</dbReference>